<evidence type="ECO:0000259" key="7">
    <source>
        <dbReference type="SMART" id="SM00563"/>
    </source>
</evidence>
<protein>
    <submittedName>
        <fullName evidence="8">Lysophospholipid acyltransferase family protein</fullName>
    </submittedName>
</protein>
<dbReference type="SUPFAM" id="SSF69593">
    <property type="entry name" value="Glycerol-3-phosphate (1)-acyltransferase"/>
    <property type="match status" value="1"/>
</dbReference>
<proteinExistence type="predicted"/>
<reference evidence="8 9" key="1">
    <citation type="submission" date="2024-08" db="EMBL/GenBank/DDBJ databases">
        <title>Genome mining of Saccharopolyspora cebuensis PGLac3 from Nigerian medicinal plant.</title>
        <authorList>
            <person name="Ezeobiora C.E."/>
            <person name="Igbokwe N.H."/>
            <person name="Amin D.H."/>
            <person name="Mendie U.E."/>
        </authorList>
    </citation>
    <scope>NUCLEOTIDE SEQUENCE [LARGE SCALE GENOMIC DNA]</scope>
    <source>
        <strain evidence="8 9">PGLac3</strain>
    </source>
</reference>
<organism evidence="8 9">
    <name type="scientific">Saccharopolyspora cebuensis</name>
    <dbReference type="NCBI Taxonomy" id="418759"/>
    <lineage>
        <taxon>Bacteria</taxon>
        <taxon>Bacillati</taxon>
        <taxon>Actinomycetota</taxon>
        <taxon>Actinomycetes</taxon>
        <taxon>Pseudonocardiales</taxon>
        <taxon>Pseudonocardiaceae</taxon>
        <taxon>Saccharopolyspora</taxon>
    </lineage>
</organism>
<sequence>MNRCDEACLATDDGAARVGRLRRAWRTAAVGAAIALCWVFGVLSAACSRGGARRLLRWWTALYTRATGARFTATGERSPGAALLLANHVSSLDAMAVLATRPAVAVARRELADHPFLGRLSRNAGTIFVDQDSLAGVRALVEAITAELRSGNSVVVFPEGRVRCLPPGGDFRPSAVQAALDAGAPVVPVALWWELPGGRVTPRATWIGTEPLARSLRRITEARGLVMRIAALDALEPRGKRTELARRAHRAVADAAPPVPGTCAAHRTELQEVGP</sequence>
<keyword evidence="2" id="KW-0444">Lipid biosynthesis</keyword>
<keyword evidence="6" id="KW-0812">Transmembrane</keyword>
<dbReference type="PANTHER" id="PTHR10434:SF64">
    <property type="entry name" value="1-ACYL-SN-GLYCEROL-3-PHOSPHATE ACYLTRANSFERASE-RELATED"/>
    <property type="match status" value="1"/>
</dbReference>
<keyword evidence="3" id="KW-0808">Transferase</keyword>
<evidence type="ECO:0000256" key="6">
    <source>
        <dbReference type="SAM" id="Phobius"/>
    </source>
</evidence>
<evidence type="ECO:0000256" key="2">
    <source>
        <dbReference type="ARBA" id="ARBA00022516"/>
    </source>
</evidence>
<keyword evidence="6" id="KW-0472">Membrane</keyword>
<dbReference type="InterPro" id="IPR002123">
    <property type="entry name" value="Plipid/glycerol_acylTrfase"/>
</dbReference>
<evidence type="ECO:0000256" key="4">
    <source>
        <dbReference type="ARBA" id="ARBA00023098"/>
    </source>
</evidence>
<dbReference type="RefSeq" id="WP_345359400.1">
    <property type="nucleotide sequence ID" value="NZ_BAABII010000004.1"/>
</dbReference>
<keyword evidence="6" id="KW-1133">Transmembrane helix</keyword>
<evidence type="ECO:0000256" key="3">
    <source>
        <dbReference type="ARBA" id="ARBA00022679"/>
    </source>
</evidence>
<evidence type="ECO:0000256" key="5">
    <source>
        <dbReference type="ARBA" id="ARBA00023315"/>
    </source>
</evidence>
<name>A0ABV4CPE4_9PSEU</name>
<feature type="domain" description="Phospholipid/glycerol acyltransferase" evidence="7">
    <location>
        <begin position="82"/>
        <end position="194"/>
    </location>
</feature>
<dbReference type="PANTHER" id="PTHR10434">
    <property type="entry name" value="1-ACYL-SN-GLYCEROL-3-PHOSPHATE ACYLTRANSFERASE"/>
    <property type="match status" value="1"/>
</dbReference>
<evidence type="ECO:0000313" key="9">
    <source>
        <dbReference type="Proteomes" id="UP001564626"/>
    </source>
</evidence>
<dbReference type="EMBL" id="JBGEHV010000072">
    <property type="protein sequence ID" value="MEY8042975.1"/>
    <property type="molecule type" value="Genomic_DNA"/>
</dbReference>
<dbReference type="Proteomes" id="UP001564626">
    <property type="component" value="Unassembled WGS sequence"/>
</dbReference>
<dbReference type="Pfam" id="PF01553">
    <property type="entry name" value="Acyltransferase"/>
    <property type="match status" value="1"/>
</dbReference>
<comment type="pathway">
    <text evidence="1">Lipid metabolism.</text>
</comment>
<dbReference type="GO" id="GO:0016746">
    <property type="term" value="F:acyltransferase activity"/>
    <property type="evidence" value="ECO:0007669"/>
    <property type="project" value="UniProtKB-KW"/>
</dbReference>
<keyword evidence="4" id="KW-0443">Lipid metabolism</keyword>
<feature type="transmembrane region" description="Helical" evidence="6">
    <location>
        <begin position="28"/>
        <end position="47"/>
    </location>
</feature>
<gene>
    <name evidence="8" type="ORF">AB8O55_26505</name>
</gene>
<evidence type="ECO:0000313" key="8">
    <source>
        <dbReference type="EMBL" id="MEY8042975.1"/>
    </source>
</evidence>
<keyword evidence="5 8" id="KW-0012">Acyltransferase</keyword>
<dbReference type="SMART" id="SM00563">
    <property type="entry name" value="PlsC"/>
    <property type="match status" value="1"/>
</dbReference>
<accession>A0ABV4CPE4</accession>
<comment type="caution">
    <text evidence="8">The sequence shown here is derived from an EMBL/GenBank/DDBJ whole genome shotgun (WGS) entry which is preliminary data.</text>
</comment>
<dbReference type="CDD" id="cd07989">
    <property type="entry name" value="LPLAT_AGPAT-like"/>
    <property type="match status" value="1"/>
</dbReference>
<keyword evidence="9" id="KW-1185">Reference proteome</keyword>
<evidence type="ECO:0000256" key="1">
    <source>
        <dbReference type="ARBA" id="ARBA00005189"/>
    </source>
</evidence>